<reference evidence="2" key="1">
    <citation type="journal article" date="2023" name="PLoS Negl. Trop. Dis.">
        <title>A genome sequence for Biomphalaria pfeifferi, the major vector snail for the human-infecting parasite Schistosoma mansoni.</title>
        <authorList>
            <person name="Bu L."/>
            <person name="Lu L."/>
            <person name="Laidemitt M.R."/>
            <person name="Zhang S.M."/>
            <person name="Mutuku M."/>
            <person name="Mkoji G."/>
            <person name="Steinauer M."/>
            <person name="Loker E.S."/>
        </authorList>
    </citation>
    <scope>NUCLEOTIDE SEQUENCE</scope>
    <source>
        <strain evidence="2">KasaAsao</strain>
    </source>
</reference>
<organism evidence="2 3">
    <name type="scientific">Biomphalaria pfeifferi</name>
    <name type="common">Bloodfluke planorb</name>
    <name type="synonym">Freshwater snail</name>
    <dbReference type="NCBI Taxonomy" id="112525"/>
    <lineage>
        <taxon>Eukaryota</taxon>
        <taxon>Metazoa</taxon>
        <taxon>Spiralia</taxon>
        <taxon>Lophotrochozoa</taxon>
        <taxon>Mollusca</taxon>
        <taxon>Gastropoda</taxon>
        <taxon>Heterobranchia</taxon>
        <taxon>Euthyneura</taxon>
        <taxon>Panpulmonata</taxon>
        <taxon>Hygrophila</taxon>
        <taxon>Lymnaeoidea</taxon>
        <taxon>Planorbidae</taxon>
        <taxon>Biomphalaria</taxon>
    </lineage>
</organism>
<feature type="compositionally biased region" description="Basic and acidic residues" evidence="1">
    <location>
        <begin position="31"/>
        <end position="41"/>
    </location>
</feature>
<evidence type="ECO:0000313" key="3">
    <source>
        <dbReference type="Proteomes" id="UP001233172"/>
    </source>
</evidence>
<dbReference type="Proteomes" id="UP001233172">
    <property type="component" value="Unassembled WGS sequence"/>
</dbReference>
<gene>
    <name evidence="2" type="ORF">Bpfe_002719</name>
</gene>
<keyword evidence="3" id="KW-1185">Reference proteome</keyword>
<feature type="compositionally biased region" description="Polar residues" evidence="1">
    <location>
        <begin position="44"/>
        <end position="72"/>
    </location>
</feature>
<proteinExistence type="predicted"/>
<dbReference type="AlphaFoldDB" id="A0AAD8FL26"/>
<protein>
    <submittedName>
        <fullName evidence="2">Uncharacterized protein</fullName>
    </submittedName>
</protein>
<comment type="caution">
    <text evidence="2">The sequence shown here is derived from an EMBL/GenBank/DDBJ whole genome shotgun (WGS) entry which is preliminary data.</text>
</comment>
<evidence type="ECO:0000313" key="2">
    <source>
        <dbReference type="EMBL" id="KAK0067878.1"/>
    </source>
</evidence>
<feature type="region of interest" description="Disordered" evidence="1">
    <location>
        <begin position="1"/>
        <end position="117"/>
    </location>
</feature>
<feature type="compositionally biased region" description="Basic and acidic residues" evidence="1">
    <location>
        <begin position="86"/>
        <end position="98"/>
    </location>
</feature>
<dbReference type="EMBL" id="JASAOG010000006">
    <property type="protein sequence ID" value="KAK0067878.1"/>
    <property type="molecule type" value="Genomic_DNA"/>
</dbReference>
<sequence length="117" mass="13286">MLEVRIYVNEQQAIVPSDLASAADRYIAARQDTKTKTEDGKPQANETSPAQPTPHDQNQRNQARVPSNQSNRPPHHSRHNGSYHPSHRDSHNMRDGRRTRQQQSPHVVSALTTIQRP</sequence>
<feature type="compositionally biased region" description="Polar residues" evidence="1">
    <location>
        <begin position="101"/>
        <end position="117"/>
    </location>
</feature>
<accession>A0AAD8FL26</accession>
<evidence type="ECO:0000256" key="1">
    <source>
        <dbReference type="SAM" id="MobiDB-lite"/>
    </source>
</evidence>
<name>A0AAD8FL26_BIOPF</name>
<reference evidence="2" key="2">
    <citation type="submission" date="2023-04" db="EMBL/GenBank/DDBJ databases">
        <authorList>
            <person name="Bu L."/>
            <person name="Lu L."/>
            <person name="Laidemitt M.R."/>
            <person name="Zhang S.M."/>
            <person name="Mutuku M."/>
            <person name="Mkoji G."/>
            <person name="Steinauer M."/>
            <person name="Loker E.S."/>
        </authorList>
    </citation>
    <scope>NUCLEOTIDE SEQUENCE</scope>
    <source>
        <strain evidence="2">KasaAsao</strain>
        <tissue evidence="2">Whole Snail</tissue>
    </source>
</reference>